<keyword evidence="10 11" id="KW-0998">Cell outer membrane</keyword>
<keyword evidence="6 15" id="KW-0732">Signal</keyword>
<dbReference type="InterPro" id="IPR036942">
    <property type="entry name" value="Beta-barrel_TonB_sf"/>
</dbReference>
<dbReference type="OrthoDB" id="9760494at2"/>
<dbReference type="Pfam" id="PF00593">
    <property type="entry name" value="TonB_dep_Rec_b-barrel"/>
    <property type="match status" value="1"/>
</dbReference>
<feature type="signal peptide" evidence="15">
    <location>
        <begin position="1"/>
        <end position="23"/>
    </location>
</feature>
<comment type="similarity">
    <text evidence="2">Belongs to the TonB-dependent receptor family. Hemoglobin/haptoglobin binding protein subfamily.</text>
</comment>
<gene>
    <name evidence="18" type="ORF">MPL1_03423</name>
</gene>
<evidence type="ECO:0000256" key="4">
    <source>
        <dbReference type="ARBA" id="ARBA00022452"/>
    </source>
</evidence>
<dbReference type="Gene3D" id="2.170.130.10">
    <property type="entry name" value="TonB-dependent receptor, plug domain"/>
    <property type="match status" value="1"/>
</dbReference>
<evidence type="ECO:0000256" key="2">
    <source>
        <dbReference type="ARBA" id="ARBA00008143"/>
    </source>
</evidence>
<evidence type="ECO:0000259" key="17">
    <source>
        <dbReference type="Pfam" id="PF07715"/>
    </source>
</evidence>
<evidence type="ECO:0000256" key="6">
    <source>
        <dbReference type="ARBA" id="ARBA00022729"/>
    </source>
</evidence>
<dbReference type="Proteomes" id="UP000012019">
    <property type="component" value="Unassembled WGS sequence"/>
</dbReference>
<dbReference type="eggNOG" id="COG4771">
    <property type="taxonomic scope" value="Bacteria"/>
</dbReference>
<evidence type="ECO:0000256" key="5">
    <source>
        <dbReference type="ARBA" id="ARBA00022692"/>
    </source>
</evidence>
<protein>
    <submittedName>
        <fullName evidence="18">TonB-dependent outer membrane receptor</fullName>
    </submittedName>
</protein>
<dbReference type="GO" id="GO:0015344">
    <property type="term" value="F:siderophore uptake transmembrane transporter activity"/>
    <property type="evidence" value="ECO:0007669"/>
    <property type="project" value="TreeGrafter"/>
</dbReference>
<comment type="subcellular location">
    <subcellularLocation>
        <location evidence="1 11">Cell outer membrane</location>
        <topology evidence="1 11">Multi-pass membrane protein</topology>
    </subcellularLocation>
</comment>
<dbReference type="GO" id="GO:0044718">
    <property type="term" value="P:siderophore transmembrane transport"/>
    <property type="evidence" value="ECO:0007669"/>
    <property type="project" value="TreeGrafter"/>
</dbReference>
<keyword evidence="4 11" id="KW-1134">Transmembrane beta strand</keyword>
<dbReference type="GO" id="GO:0009279">
    <property type="term" value="C:cell outer membrane"/>
    <property type="evidence" value="ECO:0007669"/>
    <property type="project" value="UniProtKB-SubCell"/>
</dbReference>
<evidence type="ECO:0000256" key="10">
    <source>
        <dbReference type="ARBA" id="ARBA00023237"/>
    </source>
</evidence>
<dbReference type="InterPro" id="IPR010917">
    <property type="entry name" value="TonB_rcpt_CS"/>
</dbReference>
<feature type="short sequence motif" description="TonB C-terminal box" evidence="12">
    <location>
        <begin position="630"/>
        <end position="647"/>
    </location>
</feature>
<evidence type="ECO:0000256" key="3">
    <source>
        <dbReference type="ARBA" id="ARBA00022448"/>
    </source>
</evidence>
<keyword evidence="8 11" id="KW-0472">Membrane</keyword>
<keyword evidence="5 11" id="KW-0812">Transmembrane</keyword>
<comment type="caution">
    <text evidence="18">The sequence shown here is derived from an EMBL/GenBank/DDBJ whole genome shotgun (WGS) entry which is preliminary data.</text>
</comment>
<dbReference type="EMBL" id="APHR01000015">
    <property type="protein sequence ID" value="EMR13734.1"/>
    <property type="molecule type" value="Genomic_DNA"/>
</dbReference>
<feature type="domain" description="TonB-dependent receptor plug" evidence="17">
    <location>
        <begin position="45"/>
        <end position="143"/>
    </location>
</feature>
<accession>M7PTE5</accession>
<sequence>MSPSIKPLSILVAALASTPVAQATGSFELGRIEVTAAQELPALGTTRIDADLMRDENRETLTEALDRVPGVAVGNIGMRNEQVAYIRGFNMRQVPVLVDGMPVYISYDGTVDLGRFTTFDIAEVNVSKGFSSVLYGPNTLGGAINLISRRPSEKFEGEVGAGYQVGDTRGSDGSRVWGNFGSNQGQWYVQTGVSYVDQNAFSLSNMFSPNDEQGRGLRKNAEYRDKKISLKLGWTPNETDEYAISYVKQDGKKNVPTYAGTADETPRYRRWPFWDRESIYFLSNTALDDVSYLKTRLYYDQFDNQFDWYNDREYTDLSRESIYDDYSYGGSLEYGRHIANHLVKVAAHYKFDEHVDYVIGDPDRDKYQDKTYSFAIEDTITLTERQFIVAGVSYDRRDSVKSGEFDNNSTDGWNPQIGYLFAPDNANEGRITLSRKTRVPTMSDRYSTSNGRALPAPDLKPEKATTAEIGWVHRIGTVARLEAAIFHSNIRDLIQRVDIEPVGPARSQNQNVDKVRSRGVELGGEFWLGENWLLGTQYSYLDRKNRSSDLQLTDAPEHTLFAYATWQATPALSLSASAQYESKRFSSTDRERVASSFTVANFRGSYQFGQGFTARFGVENFLDRNYAYTEGWPEPGRTYYANLSYRF</sequence>
<evidence type="ECO:0000256" key="9">
    <source>
        <dbReference type="ARBA" id="ARBA00023170"/>
    </source>
</evidence>
<dbReference type="PANTHER" id="PTHR30069">
    <property type="entry name" value="TONB-DEPENDENT OUTER MEMBRANE RECEPTOR"/>
    <property type="match status" value="1"/>
</dbReference>
<evidence type="ECO:0000256" key="15">
    <source>
        <dbReference type="SAM" id="SignalP"/>
    </source>
</evidence>
<feature type="chain" id="PRO_5004083174" evidence="15">
    <location>
        <begin position="24"/>
        <end position="647"/>
    </location>
</feature>
<evidence type="ECO:0000256" key="14">
    <source>
        <dbReference type="SAM" id="MobiDB-lite"/>
    </source>
</evidence>
<evidence type="ECO:0000256" key="1">
    <source>
        <dbReference type="ARBA" id="ARBA00004571"/>
    </source>
</evidence>
<evidence type="ECO:0000256" key="7">
    <source>
        <dbReference type="ARBA" id="ARBA00023077"/>
    </source>
</evidence>
<dbReference type="CDD" id="cd01347">
    <property type="entry name" value="ligand_gated_channel"/>
    <property type="match status" value="1"/>
</dbReference>
<keyword evidence="19" id="KW-1185">Reference proteome</keyword>
<evidence type="ECO:0000259" key="16">
    <source>
        <dbReference type="Pfam" id="PF00593"/>
    </source>
</evidence>
<keyword evidence="7 13" id="KW-0798">TonB box</keyword>
<keyword evidence="9 18" id="KW-0675">Receptor</keyword>
<dbReference type="Gene3D" id="2.40.170.20">
    <property type="entry name" value="TonB-dependent receptor, beta-barrel domain"/>
    <property type="match status" value="1"/>
</dbReference>
<feature type="domain" description="TonB-dependent receptor-like beta-barrel" evidence="16">
    <location>
        <begin position="208"/>
        <end position="620"/>
    </location>
</feature>
<proteinExistence type="inferred from homology"/>
<dbReference type="AlphaFoldDB" id="M7PTE5"/>
<evidence type="ECO:0000313" key="18">
    <source>
        <dbReference type="EMBL" id="EMR13734.1"/>
    </source>
</evidence>
<dbReference type="InterPro" id="IPR039426">
    <property type="entry name" value="TonB-dep_rcpt-like"/>
</dbReference>
<dbReference type="STRING" id="1286106.MPL1_03423"/>
<name>M7PTE5_9GAMM</name>
<dbReference type="PROSITE" id="PS01156">
    <property type="entry name" value="TONB_DEPENDENT_REC_2"/>
    <property type="match status" value="1"/>
</dbReference>
<evidence type="ECO:0000256" key="8">
    <source>
        <dbReference type="ARBA" id="ARBA00023136"/>
    </source>
</evidence>
<dbReference type="InterPro" id="IPR037066">
    <property type="entry name" value="Plug_dom_sf"/>
</dbReference>
<dbReference type="PATRIC" id="fig|1286106.3.peg.683"/>
<dbReference type="Pfam" id="PF07715">
    <property type="entry name" value="Plug"/>
    <property type="match status" value="1"/>
</dbReference>
<dbReference type="PANTHER" id="PTHR30069:SF29">
    <property type="entry name" value="HEMOGLOBIN AND HEMOGLOBIN-HAPTOGLOBIN-BINDING PROTEIN 1-RELATED"/>
    <property type="match status" value="1"/>
</dbReference>
<evidence type="ECO:0000256" key="13">
    <source>
        <dbReference type="RuleBase" id="RU003357"/>
    </source>
</evidence>
<dbReference type="InterPro" id="IPR012910">
    <property type="entry name" value="Plug_dom"/>
</dbReference>
<reference evidence="18 19" key="1">
    <citation type="journal article" date="2013" name="Genome Announc.">
        <title>Draft Genome Sequence of Methylophaga lonarensis MPLT, a Haloalkaliphilic (Non-Methane-Utilizing) Methylotroph.</title>
        <authorList>
            <person name="Shetty S.A."/>
            <person name="Marathe N.P."/>
            <person name="Munot H."/>
            <person name="Antony C.P."/>
            <person name="Dhotre D.P."/>
            <person name="Murrell J.C."/>
            <person name="Shouche Y.S."/>
        </authorList>
    </citation>
    <scope>NUCLEOTIDE SEQUENCE [LARGE SCALE GENOMIC DNA]</scope>
    <source>
        <strain evidence="18 19">MPL</strain>
    </source>
</reference>
<dbReference type="InterPro" id="IPR000531">
    <property type="entry name" value="Beta-barrel_TonB"/>
</dbReference>
<keyword evidence="3 11" id="KW-0813">Transport</keyword>
<dbReference type="SUPFAM" id="SSF56935">
    <property type="entry name" value="Porins"/>
    <property type="match status" value="1"/>
</dbReference>
<dbReference type="RefSeq" id="WP_009725715.1">
    <property type="nucleotide sequence ID" value="NZ_APHR01000015.1"/>
</dbReference>
<evidence type="ECO:0000256" key="11">
    <source>
        <dbReference type="PROSITE-ProRule" id="PRU01360"/>
    </source>
</evidence>
<feature type="region of interest" description="Disordered" evidence="14">
    <location>
        <begin position="439"/>
        <end position="459"/>
    </location>
</feature>
<dbReference type="PROSITE" id="PS52016">
    <property type="entry name" value="TONB_DEPENDENT_REC_3"/>
    <property type="match status" value="1"/>
</dbReference>
<evidence type="ECO:0000256" key="12">
    <source>
        <dbReference type="PROSITE-ProRule" id="PRU10144"/>
    </source>
</evidence>
<organism evidence="18 19">
    <name type="scientific">Methylophaga lonarensis MPL</name>
    <dbReference type="NCBI Taxonomy" id="1286106"/>
    <lineage>
        <taxon>Bacteria</taxon>
        <taxon>Pseudomonadati</taxon>
        <taxon>Pseudomonadota</taxon>
        <taxon>Gammaproteobacteria</taxon>
        <taxon>Thiotrichales</taxon>
        <taxon>Piscirickettsiaceae</taxon>
        <taxon>Methylophaga</taxon>
    </lineage>
</organism>
<evidence type="ECO:0000313" key="19">
    <source>
        <dbReference type="Proteomes" id="UP000012019"/>
    </source>
</evidence>